<dbReference type="OrthoDB" id="3012034at2759"/>
<dbReference type="GO" id="GO:0043161">
    <property type="term" value="P:proteasome-mediated ubiquitin-dependent protein catabolic process"/>
    <property type="evidence" value="ECO:0007669"/>
    <property type="project" value="TreeGrafter"/>
</dbReference>
<sequence length="140" mass="15050">MSVAASLGVSLLWDTDVGLSQVDNFTYSSEEHIKAGTLLATGILNTCIRTEADARQMPHLRCLAIAYVSSHGEDILPLLVEHIADDAASMEIESLSALALGFMLVGSGNGIIASMTLERGEKELDEKWARLALLYLDMGL</sequence>
<dbReference type="GO" id="GO:0008540">
    <property type="term" value="C:proteasome regulatory particle, base subcomplex"/>
    <property type="evidence" value="ECO:0007669"/>
    <property type="project" value="TreeGrafter"/>
</dbReference>
<evidence type="ECO:0000313" key="3">
    <source>
        <dbReference type="Proteomes" id="UP000092993"/>
    </source>
</evidence>
<keyword evidence="1" id="KW-0677">Repeat</keyword>
<keyword evidence="3" id="KW-1185">Reference proteome</keyword>
<dbReference type="EMBL" id="LUGG01000023">
    <property type="protein sequence ID" value="OBZ67922.1"/>
    <property type="molecule type" value="Genomic_DNA"/>
</dbReference>
<gene>
    <name evidence="2" type="ORF">A0H81_12300</name>
</gene>
<dbReference type="GO" id="GO:0034515">
    <property type="term" value="C:proteasome storage granule"/>
    <property type="evidence" value="ECO:0007669"/>
    <property type="project" value="TreeGrafter"/>
</dbReference>
<comment type="caution">
    <text evidence="2">The sequence shown here is derived from an EMBL/GenBank/DDBJ whole genome shotgun (WGS) entry which is preliminary data.</text>
</comment>
<dbReference type="STRING" id="5627.A0A1C7LTA7"/>
<dbReference type="GO" id="GO:0005634">
    <property type="term" value="C:nucleus"/>
    <property type="evidence" value="ECO:0007669"/>
    <property type="project" value="TreeGrafter"/>
</dbReference>
<dbReference type="PANTHER" id="PTHR10943">
    <property type="entry name" value="26S PROTEASOME NON-ATPASE REGULATORY SUBUNIT"/>
    <property type="match status" value="1"/>
</dbReference>
<dbReference type="AlphaFoldDB" id="A0A1C7LTA7"/>
<name>A0A1C7LTA7_GRIFR</name>
<reference evidence="2 3" key="1">
    <citation type="submission" date="2016-03" db="EMBL/GenBank/DDBJ databases">
        <title>Whole genome sequencing of Grifola frondosa 9006-11.</title>
        <authorList>
            <person name="Min B."/>
            <person name="Park H."/>
            <person name="Kim J.-G."/>
            <person name="Cho H."/>
            <person name="Oh Y.-L."/>
            <person name="Kong W.-S."/>
            <person name="Choi I.-G."/>
        </authorList>
    </citation>
    <scope>NUCLEOTIDE SEQUENCE [LARGE SCALE GENOMIC DNA]</scope>
    <source>
        <strain evidence="2 3">9006-11</strain>
    </source>
</reference>
<dbReference type="Proteomes" id="UP000092993">
    <property type="component" value="Unassembled WGS sequence"/>
</dbReference>
<proteinExistence type="predicted"/>
<organism evidence="2 3">
    <name type="scientific">Grifola frondosa</name>
    <name type="common">Maitake</name>
    <name type="synonym">Polyporus frondosus</name>
    <dbReference type="NCBI Taxonomy" id="5627"/>
    <lineage>
        <taxon>Eukaryota</taxon>
        <taxon>Fungi</taxon>
        <taxon>Dikarya</taxon>
        <taxon>Basidiomycota</taxon>
        <taxon>Agaricomycotina</taxon>
        <taxon>Agaricomycetes</taxon>
        <taxon>Polyporales</taxon>
        <taxon>Grifolaceae</taxon>
        <taxon>Grifola</taxon>
    </lineage>
</organism>
<evidence type="ECO:0000256" key="1">
    <source>
        <dbReference type="ARBA" id="ARBA00022737"/>
    </source>
</evidence>
<evidence type="ECO:0000313" key="2">
    <source>
        <dbReference type="EMBL" id="OBZ67922.1"/>
    </source>
</evidence>
<dbReference type="Gene3D" id="1.25.10.10">
    <property type="entry name" value="Leucine-rich Repeat Variant"/>
    <property type="match status" value="1"/>
</dbReference>
<accession>A0A1C7LTA7</accession>
<dbReference type="PANTHER" id="PTHR10943:SF1">
    <property type="entry name" value="26S PROTEASOME NON-ATPASE REGULATORY SUBUNIT 2"/>
    <property type="match status" value="1"/>
</dbReference>
<dbReference type="InterPro" id="IPR011989">
    <property type="entry name" value="ARM-like"/>
</dbReference>
<protein>
    <submittedName>
        <fullName evidence="2">Uncharacterized protein</fullName>
    </submittedName>
</protein>